<proteinExistence type="predicted"/>
<dbReference type="PANTHER" id="PTHR47406:SF2">
    <property type="entry name" value="ALPHA GLUCURONIDASE N-TERMINAL DOMAIN-CONTAINING PROTEIN"/>
    <property type="match status" value="1"/>
</dbReference>
<gene>
    <name evidence="1" type="ORF">BC751_3699</name>
</gene>
<evidence type="ECO:0000313" key="1">
    <source>
        <dbReference type="EMBL" id="RZS98067.1"/>
    </source>
</evidence>
<dbReference type="RefSeq" id="WP_130276836.1">
    <property type="nucleotide sequence ID" value="NZ_SGXG01000001.1"/>
</dbReference>
<dbReference type="Proteomes" id="UP000292209">
    <property type="component" value="Unassembled WGS sequence"/>
</dbReference>
<dbReference type="AlphaFoldDB" id="A0A4Q7PDA6"/>
<sequence length="737" mass="86768">MLKRLILLIVLVSIFAVEAKSKTDSALFSNESLPKTIYANEEHLLLAEELKSFLEEAIKSEVEIIKGISDRDKPGIYLISEPKIFENSAYYYAFKSTYNTIKLIGRGNKELEYALFSFLEELGLRMYQPYEVFYPNIGAINFPKNSVKFYKPSFNYRALFYPASYDELFRRWHKLDWHLEDFGIWGHTFDKLISPQKFFESHPEFFAFYEGSRRYESLCMTNNKGFQVSSLSLKNILKTTPDSRFYSISQNDDLVYCECLRCESLNKKYGSPSGSLYFFLNRHAKIHPKNEFVTLAYLHTSDPPKGIFPQKNVTTLYCPIEMNRGMAINSDPRSELFRARIKNWKAFNPNLFLWDYTVQFTHYLSPFPNIHTYQDNLKFYEEHGVLGLFLQGYADVPGDFVELRQYLLSKLLWNNSLDMDLLTKEFLEYFYGPAHDYVWEYLKLLKEAQEESNRFLDIYSGPVQKTNDFLSPFWMDQFDKIISKAENAVENIHPFYERVDKIRLGLEYVYFEQAKYYGKERFGMFKWIENEWKVPESLTSRVKNFVSKCEELGIYEFGEGGFTPQQYYKNWISLANNGIVDHLGIGIEGHWLTEPAAEYNPKGFSGLVDGIYGSEDFNIGWTGWYGDDAVLIFHTKKKNIQFVEFSFLNNQRHWIFPAKSVLIEGFQDGKWTLIQREILPEVEEDFEIKSQKIQVTSENLNKFEILKIVVENQKSVPEWRKRTGKRPLLMIDEIVFR</sequence>
<comment type="caution">
    <text evidence="1">The sequence shown here is derived from an EMBL/GenBank/DDBJ whole genome shotgun (WGS) entry which is preliminary data.</text>
</comment>
<dbReference type="EMBL" id="SGXG01000001">
    <property type="protein sequence ID" value="RZS98067.1"/>
    <property type="molecule type" value="Genomic_DNA"/>
</dbReference>
<dbReference type="OrthoDB" id="1099022at2"/>
<organism evidence="1 2">
    <name type="scientific">Cecembia calidifontis</name>
    <dbReference type="NCBI Taxonomy" id="1187080"/>
    <lineage>
        <taxon>Bacteria</taxon>
        <taxon>Pseudomonadati</taxon>
        <taxon>Bacteroidota</taxon>
        <taxon>Cytophagia</taxon>
        <taxon>Cytophagales</taxon>
        <taxon>Cyclobacteriaceae</taxon>
        <taxon>Cecembia</taxon>
    </lineage>
</organism>
<protein>
    <submittedName>
        <fullName evidence="1">Uncharacterized protein DUF4838</fullName>
    </submittedName>
</protein>
<dbReference type="PANTHER" id="PTHR47406">
    <property type="entry name" value="COAGULATION FACTOR 5/8 TYPE, C-TERMINAL"/>
    <property type="match status" value="1"/>
</dbReference>
<keyword evidence="2" id="KW-1185">Reference proteome</keyword>
<accession>A0A4Q7PDA6</accession>
<evidence type="ECO:0000313" key="2">
    <source>
        <dbReference type="Proteomes" id="UP000292209"/>
    </source>
</evidence>
<dbReference type="Pfam" id="PF16126">
    <property type="entry name" value="DUF4838"/>
    <property type="match status" value="1"/>
</dbReference>
<reference evidence="1 2" key="1">
    <citation type="submission" date="2019-02" db="EMBL/GenBank/DDBJ databases">
        <title>Genomic Encyclopedia of Archaeal and Bacterial Type Strains, Phase II (KMG-II): from individual species to whole genera.</title>
        <authorList>
            <person name="Goeker M."/>
        </authorList>
    </citation>
    <scope>NUCLEOTIDE SEQUENCE [LARGE SCALE GENOMIC DNA]</scope>
    <source>
        <strain evidence="1 2">DSM 21411</strain>
    </source>
</reference>
<dbReference type="InterPro" id="IPR032287">
    <property type="entry name" value="DUF4838"/>
</dbReference>
<name>A0A4Q7PDA6_9BACT</name>